<accession>A0ABQ9FA91</accession>
<dbReference type="Gene3D" id="3.10.250.10">
    <property type="entry name" value="SRCR-like domain"/>
    <property type="match status" value="8"/>
</dbReference>
<keyword evidence="3" id="KW-0732">Signal</keyword>
<dbReference type="SMART" id="SM00209">
    <property type="entry name" value="TSP1"/>
    <property type="match status" value="8"/>
</dbReference>
<comment type="caution">
    <text evidence="5">The sequence shown here is derived from an EMBL/GenBank/DDBJ whole genome shotgun (WGS) entry which is preliminary data.</text>
</comment>
<dbReference type="PROSITE" id="PS50287">
    <property type="entry name" value="SRCR_2"/>
    <property type="match status" value="8"/>
</dbReference>
<dbReference type="InterPro" id="IPR000884">
    <property type="entry name" value="TSP1_rpt"/>
</dbReference>
<feature type="domain" description="SRCR" evidence="4">
    <location>
        <begin position="30"/>
        <end position="222"/>
    </location>
</feature>
<feature type="domain" description="SRCR" evidence="4">
    <location>
        <begin position="714"/>
        <end position="831"/>
    </location>
</feature>
<evidence type="ECO:0000313" key="6">
    <source>
        <dbReference type="Proteomes" id="UP001217089"/>
    </source>
</evidence>
<feature type="disulfide bond" evidence="2">
    <location>
        <begin position="511"/>
        <end position="572"/>
    </location>
</feature>
<sequence>MPNGKMSSYILIYVPSLVLLLMTFANGTMVRLKGNGNTNYEGRVEVYYNGVWGTICDDGWDNNDANVICRMLGFVHGGEPRNDAAFGEGTGSVLLDQVRCNEGDRNLRDCKYNYTTSNCSHAEDAGFKQFDYAVTEPQRPKGVLKFYIMESGGLYVTTAGKTTTLRNGGIAKREASFGSGSGRIWLDDVACTGRESDIEDCRKSSWGSHNCGHSEDAGVVCNEPVDGNWGSWRSWGSCSETCGVGVRSRNRYCDNPAPSAGRADCVGPSTNTSECPGLIPCPVPFDVRIMGPSRNPFEGLVEVYYNNENMTRGVWGTICDDNFGKEDANVICKILGFRFGGVVKSSGFDRGTGPILIDELDCDGTETNLTDCSFEFQNHNCEHSEDAGVTCIRGDWGEWSRCSTSCGNGERIRRIECPPGVLCGSDKQAERCNLRPCPVDGKWTQWTEWTPCSVTCENGIRLRNRSCSNPSPAFGGKDCNGVGAENKSCELGTWGTICDDSWDNDDATVVCKMLNFSDGGIAVRQSRFGEGSGKIWLDRVECSPELNNIEQCKHNGWGHHDCTHKEDAGVLCISPVFEKYIQVRLNGPYGRGRPEIYFMGQWGTICDNGWDDQDATIFILDNYLFIVLKFFVVLKLFCLQFVLLFFLHDGGLAYKQAKYGMGEDRIWLDNLNCSYDDLNITSCSHGGWSNNDCGHDQDAALHCIVPAMMEQIKIKLSNGRDRGRVEISFNNEWGTICNNGWDDIDAGVVCGMLGFPNEGIALPSDVFGQGDGRIWLSDVNCDPNDLQKVTTICNSHWHCENNFRNTTDSSSNMTDTSANVTDCDDFNSTCTWNTTSFINNCVETVVCHNRTIEPNLTNIAYCKHSGWGRTTCTHNLDAGVWCTSRKRAEGNVRVRLTGGSSPDRGRVEILFMEKWGYISDPEWTDDDARVICEMLGYGHRGVAYTDAVFGDESGTIWLDEVICTSSNHHILNCSRSDWGANTNNYKKNVGVWCTSKAEAESQVRLRLIGNSNNTDRGIVDVLYMGEWGTVCNNDWDDNDASVVCKTLGYIVSKYNGIACSEWGHWTQCSASCGNGTKTRRRQCKNLQNPTGNQIWDKGHLDIDDCSSNIPCPVNGNWSAWENWSPCSVSCGNGFRRRYRSCNNPAPLYGGYQCVGSEEDTERCALVERCPINGNWNSWTEWGLCSVSCGNGTMTRSRTCNNPPPLFGGTPCSGDGVQTKGCNSTGPCPVNANWSSWSAWTDCSKTCDSGIRTRFRTCDNPRPAYGGMFCIGNNITVDVCTHNVKCPSKFNTHIINSTKSIALNLLNGIFRIPFSTTIAYFLMKCRLTTKYLLMSKSLQCPNLIFDSTDQINKVHEIHGNWGRWTPWTSCSVTCENGLIMRTRECNQPPPVFGGRYCPGNNVQRRDCTIKVPCPGTKSFVDISID</sequence>
<comment type="caution">
    <text evidence="2">Lacks conserved residue(s) required for the propagation of feature annotation.</text>
</comment>
<feature type="disulfide bond" evidence="2">
    <location>
        <begin position="498"/>
        <end position="562"/>
    </location>
</feature>
<dbReference type="Pfam" id="PF00530">
    <property type="entry name" value="SRCR"/>
    <property type="match status" value="8"/>
</dbReference>
<feature type="domain" description="SRCR" evidence="4">
    <location>
        <begin position="287"/>
        <end position="392"/>
    </location>
</feature>
<feature type="domain" description="SRCR" evidence="4">
    <location>
        <begin position="1005"/>
        <end position="1048"/>
    </location>
</feature>
<dbReference type="EMBL" id="JARBDR010000440">
    <property type="protein sequence ID" value="KAJ8312553.1"/>
    <property type="molecule type" value="Genomic_DNA"/>
</dbReference>
<protein>
    <recommendedName>
        <fullName evidence="4">SRCR domain-containing protein</fullName>
    </recommendedName>
</protein>
<dbReference type="Pfam" id="PF00090">
    <property type="entry name" value="TSP_1"/>
    <property type="match status" value="7"/>
</dbReference>
<proteinExistence type="predicted"/>
<feature type="domain" description="SRCR" evidence="4">
    <location>
        <begin position="583"/>
        <end position="704"/>
    </location>
</feature>
<feature type="domain" description="SRCR" evidence="4">
    <location>
        <begin position="460"/>
        <end position="573"/>
    </location>
</feature>
<dbReference type="SUPFAM" id="SSF82895">
    <property type="entry name" value="TSP-1 type 1 repeat"/>
    <property type="match status" value="7"/>
</dbReference>
<feature type="domain" description="SRCR" evidence="4">
    <location>
        <begin position="842"/>
        <end position="883"/>
    </location>
</feature>
<evidence type="ECO:0000259" key="4">
    <source>
        <dbReference type="PROSITE" id="PS50287"/>
    </source>
</evidence>
<evidence type="ECO:0000256" key="1">
    <source>
        <dbReference type="ARBA" id="ARBA00023157"/>
    </source>
</evidence>
<feature type="disulfide bond" evidence="2">
    <location>
        <begin position="362"/>
        <end position="372"/>
    </location>
</feature>
<dbReference type="PANTHER" id="PTHR48071">
    <property type="entry name" value="SRCR DOMAIN-CONTAINING PROTEIN"/>
    <property type="match status" value="1"/>
</dbReference>
<organism evidence="5 6">
    <name type="scientific">Tegillarca granosa</name>
    <name type="common">Malaysian cockle</name>
    <name type="synonym">Anadara granosa</name>
    <dbReference type="NCBI Taxonomy" id="220873"/>
    <lineage>
        <taxon>Eukaryota</taxon>
        <taxon>Metazoa</taxon>
        <taxon>Spiralia</taxon>
        <taxon>Lophotrochozoa</taxon>
        <taxon>Mollusca</taxon>
        <taxon>Bivalvia</taxon>
        <taxon>Autobranchia</taxon>
        <taxon>Pteriomorphia</taxon>
        <taxon>Arcoida</taxon>
        <taxon>Arcoidea</taxon>
        <taxon>Arcidae</taxon>
        <taxon>Tegillarca</taxon>
    </lineage>
</organism>
<dbReference type="InterPro" id="IPR036772">
    <property type="entry name" value="SRCR-like_dom_sf"/>
</dbReference>
<dbReference type="SUPFAM" id="SSF56487">
    <property type="entry name" value="SRCR-like"/>
    <property type="match status" value="8"/>
</dbReference>
<feature type="disulfide bond" evidence="2">
    <location>
        <begin position="673"/>
        <end position="683"/>
    </location>
</feature>
<name>A0ABQ9FA91_TEGGR</name>
<dbReference type="PROSITE" id="PS00420">
    <property type="entry name" value="SRCR_1"/>
    <property type="match status" value="1"/>
</dbReference>
<dbReference type="InterPro" id="IPR036383">
    <property type="entry name" value="TSP1_rpt_sf"/>
</dbReference>
<feature type="domain" description="SRCR" evidence="4">
    <location>
        <begin position="894"/>
        <end position="994"/>
    </location>
</feature>
<dbReference type="PANTHER" id="PTHR48071:SF18">
    <property type="entry name" value="DELETED IN MALIGNANT BRAIN TUMORS 1 PROTEIN-RELATED"/>
    <property type="match status" value="1"/>
</dbReference>
<dbReference type="InterPro" id="IPR001190">
    <property type="entry name" value="SRCR"/>
</dbReference>
<dbReference type="PROSITE" id="PS50092">
    <property type="entry name" value="TSP1"/>
    <property type="match status" value="7"/>
</dbReference>
<feature type="disulfide bond" evidence="2">
    <location>
        <begin position="191"/>
        <end position="201"/>
    </location>
</feature>
<keyword evidence="6" id="KW-1185">Reference proteome</keyword>
<dbReference type="SMART" id="SM00202">
    <property type="entry name" value="SR"/>
    <property type="match status" value="7"/>
</dbReference>
<feature type="disulfide bond" evidence="2">
    <location>
        <begin position="542"/>
        <end position="552"/>
    </location>
</feature>
<dbReference type="PRINTS" id="PR00258">
    <property type="entry name" value="SPERACTRCPTR"/>
</dbReference>
<evidence type="ECO:0000313" key="5">
    <source>
        <dbReference type="EMBL" id="KAJ8312553.1"/>
    </source>
</evidence>
<evidence type="ECO:0000256" key="2">
    <source>
        <dbReference type="PROSITE-ProRule" id="PRU00196"/>
    </source>
</evidence>
<feature type="signal peptide" evidence="3">
    <location>
        <begin position="1"/>
        <end position="27"/>
    </location>
</feature>
<dbReference type="Proteomes" id="UP001217089">
    <property type="component" value="Unassembled WGS sequence"/>
</dbReference>
<feature type="chain" id="PRO_5046893144" description="SRCR domain-containing protein" evidence="3">
    <location>
        <begin position="28"/>
        <end position="1424"/>
    </location>
</feature>
<evidence type="ECO:0000256" key="3">
    <source>
        <dbReference type="SAM" id="SignalP"/>
    </source>
</evidence>
<dbReference type="Gene3D" id="2.20.100.10">
    <property type="entry name" value="Thrombospondin type-1 (TSP1) repeat"/>
    <property type="match status" value="7"/>
</dbReference>
<keyword evidence="1 2" id="KW-1015">Disulfide bond</keyword>
<dbReference type="PRINTS" id="PR01705">
    <property type="entry name" value="TSP1REPEAT"/>
</dbReference>
<gene>
    <name evidence="5" type="ORF">KUTeg_009926</name>
</gene>
<reference evidence="5 6" key="1">
    <citation type="submission" date="2022-12" db="EMBL/GenBank/DDBJ databases">
        <title>Chromosome-level genome of Tegillarca granosa.</title>
        <authorList>
            <person name="Kim J."/>
        </authorList>
    </citation>
    <scope>NUCLEOTIDE SEQUENCE [LARGE SCALE GENOMIC DNA]</scope>
    <source>
        <strain evidence="5">Teg-2019</strain>
        <tissue evidence="5">Adductor muscle</tissue>
    </source>
</reference>
<feature type="disulfide bond" evidence="2">
    <location>
        <begin position="932"/>
        <end position="993"/>
    </location>
</feature>
<feature type="disulfide bond" evidence="2">
    <location>
        <begin position="963"/>
        <end position="973"/>
    </location>
</feature>